<organism evidence="2">
    <name type="scientific">plant metagenome</name>
    <dbReference type="NCBI Taxonomy" id="1297885"/>
    <lineage>
        <taxon>unclassified sequences</taxon>
        <taxon>metagenomes</taxon>
        <taxon>organismal metagenomes</taxon>
    </lineage>
</organism>
<dbReference type="EMBL" id="CAADIF010000007">
    <property type="protein sequence ID" value="VFR69819.1"/>
    <property type="molecule type" value="Genomic_DNA"/>
</dbReference>
<evidence type="ECO:0000256" key="1">
    <source>
        <dbReference type="SAM" id="Phobius"/>
    </source>
</evidence>
<feature type="transmembrane region" description="Helical" evidence="1">
    <location>
        <begin position="85"/>
        <end position="107"/>
    </location>
</feature>
<reference evidence="2" key="1">
    <citation type="submission" date="2019-03" db="EMBL/GenBank/DDBJ databases">
        <authorList>
            <person name="Danneels B."/>
        </authorList>
    </citation>
    <scope>NUCLEOTIDE SEQUENCE</scope>
</reference>
<evidence type="ECO:0000313" key="2">
    <source>
        <dbReference type="EMBL" id="VFR18333.1"/>
    </source>
</evidence>
<gene>
    <name evidence="2" type="ORF">ANK1_0947</name>
    <name evidence="3" type="ORF">ANK2_0947</name>
</gene>
<protein>
    <submittedName>
        <fullName evidence="2">Uncharacterized protein</fullName>
    </submittedName>
</protein>
<keyword evidence="1" id="KW-1133">Transmembrane helix</keyword>
<evidence type="ECO:0000313" key="3">
    <source>
        <dbReference type="EMBL" id="VFR69819.1"/>
    </source>
</evidence>
<dbReference type="PROSITE" id="PS51257">
    <property type="entry name" value="PROKAR_LIPOPROTEIN"/>
    <property type="match status" value="1"/>
</dbReference>
<accession>A0A484NXK3</accession>
<dbReference type="EMBL" id="CAADIA010000001">
    <property type="protein sequence ID" value="VFR18333.1"/>
    <property type="molecule type" value="Genomic_DNA"/>
</dbReference>
<keyword evidence="1" id="KW-0472">Membrane</keyword>
<sequence>MRAQAGLGLWAAGFAALYALLSLGCESAWATRPGWLGVGVLSWWLAGLWLALLGALGALVWRAGWRWRRARRAGRDQCFLERLTVLLHGAAALAMFWTGVPILVLPVCV</sequence>
<feature type="transmembrane region" description="Helical" evidence="1">
    <location>
        <begin position="43"/>
        <end position="64"/>
    </location>
</feature>
<dbReference type="AlphaFoldDB" id="A0A484NXK3"/>
<proteinExistence type="predicted"/>
<keyword evidence="1" id="KW-0812">Transmembrane</keyword>
<name>A0A484NXK3_9ZZZZ</name>